<name>A0ACB7ZAT9_9ERIC</name>
<organism evidence="1 2">
    <name type="scientific">Vaccinium darrowii</name>
    <dbReference type="NCBI Taxonomy" id="229202"/>
    <lineage>
        <taxon>Eukaryota</taxon>
        <taxon>Viridiplantae</taxon>
        <taxon>Streptophyta</taxon>
        <taxon>Embryophyta</taxon>
        <taxon>Tracheophyta</taxon>
        <taxon>Spermatophyta</taxon>
        <taxon>Magnoliopsida</taxon>
        <taxon>eudicotyledons</taxon>
        <taxon>Gunneridae</taxon>
        <taxon>Pentapetalae</taxon>
        <taxon>asterids</taxon>
        <taxon>Ericales</taxon>
        <taxon>Ericaceae</taxon>
        <taxon>Vaccinioideae</taxon>
        <taxon>Vaccinieae</taxon>
        <taxon>Vaccinium</taxon>
    </lineage>
</organism>
<evidence type="ECO:0000313" key="2">
    <source>
        <dbReference type="Proteomes" id="UP000828048"/>
    </source>
</evidence>
<gene>
    <name evidence="1" type="ORF">Vadar_008533</name>
</gene>
<protein>
    <submittedName>
        <fullName evidence="1">Uncharacterized protein</fullName>
    </submittedName>
</protein>
<proteinExistence type="predicted"/>
<accession>A0ACB7ZAT9</accession>
<dbReference type="Proteomes" id="UP000828048">
    <property type="component" value="Chromosome 12"/>
</dbReference>
<comment type="caution">
    <text evidence="1">The sequence shown here is derived from an EMBL/GenBank/DDBJ whole genome shotgun (WGS) entry which is preliminary data.</text>
</comment>
<dbReference type="EMBL" id="CM037162">
    <property type="protein sequence ID" value="KAH7862717.1"/>
    <property type="molecule type" value="Genomic_DNA"/>
</dbReference>
<keyword evidence="2" id="KW-1185">Reference proteome</keyword>
<reference evidence="1 2" key="1">
    <citation type="journal article" date="2021" name="Hortic Res">
        <title>High-quality reference genome and annotation aids understanding of berry development for evergreen blueberry (Vaccinium darrowii).</title>
        <authorList>
            <person name="Yu J."/>
            <person name="Hulse-Kemp A.M."/>
            <person name="Babiker E."/>
            <person name="Staton M."/>
        </authorList>
    </citation>
    <scope>NUCLEOTIDE SEQUENCE [LARGE SCALE GENOMIC DNA]</scope>
    <source>
        <strain evidence="2">cv. NJ 8807/NJ 8810</strain>
        <tissue evidence="1">Young leaf</tissue>
    </source>
</reference>
<evidence type="ECO:0000313" key="1">
    <source>
        <dbReference type="EMBL" id="KAH7862717.1"/>
    </source>
</evidence>
<sequence length="1739" mass="199652">MKISFSVFLASNFWLWFLLGERSESLKTRFYSHPFGVMASFKHPESRRMYSWWWDSHISPKNSKWLQENLTDMDAKVKAMIKLIEEDADSFARRAEMYYKKRPELMKLVEEFYRAYRALAERYDNATGVLRQAHRTMAEVFPNQGQFDDSETDPRTPDMPPPMHAFFDPDDLHKDASGLPSSPFHTLKKNGAFTEEPDSVRSRKGLKQVNDIFGSGRVRKGLNFNEADETITQNRDFSESVAVGKFEKEIQTLKETLAKLEAEKDAGLAQYQQSLERLSELESNVSRAQEDSKGLNERANKAEGEVQTLKEALSRLEAEKEASHAQYQQCLERIANLESILSNAKEDAEQLKERAHKAESEAQALKQDLDQQNRSLETISNLENKLLLAEEDAKRLSERADKAEMEVETLKQALVKLTEEKESAAILYQKCLETISSLESKIVFAQEEAKRLNGEIESGVAKLKGAEEQCLLLERSNQSLHSKMESLVVKVGAQREELTEKQKELGRLWACLQEERLRFVEAETAFQTLQHLHCQTQEELRSLAAELQNGAQLLRDAETHNHNLKDETMKLKEENQSLNEINLSSTMSIKDMQNEIFGLRETQGKLQEEVELRVDQRNALQQEIYCLKEELKELNRNHQATVDQVKAVGFSTENFESSVKELQGENANLKETWERERSEKVALLEKLEVMEQLIKKNALLEKSLSDLSAELEEAKRKIIALEESFQSLQEEKSNLVSEKAAIMTQLWSTTENLGKLSEENTFLGNSLSDAQDELEGLKMRSKSLEDSCQLLENEKSGFIHEKVNLVSQVEMTRQMLEDLDKRYRELEEKYSALDEEKESKLREIEKLRISLDLEKQEHSSFTEMSQTQLAFMTNQICLLQEEGHSRRRDFEEELDKSMKYQLEIFILQRCVNDLEQKSKSLFTEFQKLLEESKLSEKLISELERENLEQQLEVKSLSDQTSRFRSGMFELLRAFDIGLDHGCEDKNGKDQTYWNHMLSKLEETKSENQQLAIEMSILITVLRHLRLEATKLETERNDLDEELRTKNEQLSVFQIKANKLIEMTEELRLKLREGDHKEEALTTELENLRGECSDMHGACQNLHNENLNVLEEKRFLTKELLDLEGKNHSLEGENFSILSEMLSLSTLSWIFQNVINEKSLELEEVVENLDKLHGVHSALEAKLRTMGGKLVEVENENFHLNEKLKGSENELTTLRFLSAQLNEEIASGKNLLSQKDVKLFEAERKLTAMENEKSELQKMVEDLKMEHEEAIKCFGEVQISTVLQAVLEGKVDELTEVCKILEDGTASKDTQIELLKERNSTLEGENGVLKAQLSAYAPAINSFKDCISSLENLISLHRERQKTKDEEVKDTESASHHHAEYVGELSADQKKPDDLSELLDLEKRVKAVEKAVIEIGRHMAQENINANAKLEAAMRQIEEQKLKGGSNPDNVKRPHEITESENGLLTKDIVLDQISECSSYGVNKRERLNAGSQKLESWDNADSQRFESWDSADVGGSIDLTVGKGKKDKGKYVNSEIMVEKELGVDKLEIARTFSSRRETNKTKVLERLNSDVQRLTNLQITVQDLKRKMEITEKGKKGKDTVDRDTLKEQLVEAEEAIMKFFDLNGKLMKSVEDGSFSPSHAKPGIDSEESGNVRRRRIVEQARRMSEKIGRLQLEVQKIQFVLLKLDEENEKEIKAKARIADARRRILLQDYLYGGGRTVNKKKRAAFCACVQPPTRD</sequence>